<keyword evidence="1" id="KW-0614">Plasmid</keyword>
<proteinExistence type="predicted"/>
<gene>
    <name evidence="1" type="ORF">PR017_26415</name>
</gene>
<dbReference type="EMBL" id="CP117259">
    <property type="protein sequence ID" value="WFR98916.1"/>
    <property type="molecule type" value="Genomic_DNA"/>
</dbReference>
<accession>A0AAF1KTV5</accession>
<name>A0AAF1KTV5_9HYPH</name>
<organism evidence="1 2">
    <name type="scientific">Rhizobium tumorigenes</name>
    <dbReference type="NCBI Taxonomy" id="2041385"/>
    <lineage>
        <taxon>Bacteria</taxon>
        <taxon>Pseudomonadati</taxon>
        <taxon>Pseudomonadota</taxon>
        <taxon>Alphaproteobacteria</taxon>
        <taxon>Hyphomicrobiales</taxon>
        <taxon>Rhizobiaceae</taxon>
        <taxon>Rhizobium/Agrobacterium group</taxon>
        <taxon>Rhizobium</taxon>
    </lineage>
</organism>
<dbReference type="AlphaFoldDB" id="A0AAF1KTV5"/>
<geneLocation type="plasmid" evidence="1 2">
    <name>unnamed2</name>
</geneLocation>
<reference evidence="1 2" key="1">
    <citation type="journal article" date="2018" name="Sci. Rep.">
        <title>Rhizobium tumorigenes sp. nov., a novel plant tumorigenic bacterium isolated from cane gall tumors on thornless blackberry.</title>
        <authorList>
            <person name="Kuzmanovi N."/>
            <person name="Smalla K."/>
            <person name="Gronow S."/>
            <person name="PuBawska J."/>
        </authorList>
    </citation>
    <scope>NUCLEOTIDE SEQUENCE [LARGE SCALE GENOMIC DNA]</scope>
    <source>
        <strain evidence="1 2">1078</strain>
    </source>
</reference>
<evidence type="ECO:0000313" key="2">
    <source>
        <dbReference type="Proteomes" id="UP000249499"/>
    </source>
</evidence>
<reference evidence="2" key="2">
    <citation type="journal article" date="2023" name="MicrobiologyOpen">
        <title>Genomics of the tumorigenes clade of the family Rhizobiaceae and description of Rhizobium rhododendri sp. nov.</title>
        <authorList>
            <person name="Kuzmanovic N."/>
            <person name="diCenzo G.C."/>
            <person name="Bunk B."/>
            <person name="Sproeer C."/>
            <person name="Fruehling A."/>
            <person name="Neumann-Schaal M."/>
            <person name="Overmann J."/>
            <person name="Smalla K."/>
        </authorList>
    </citation>
    <scope>NUCLEOTIDE SEQUENCE [LARGE SCALE GENOMIC DNA]</scope>
    <source>
        <strain evidence="2">1078</strain>
        <plasmid evidence="2">unnamed2</plasmid>
    </source>
</reference>
<dbReference type="InterPro" id="IPR038578">
    <property type="entry name" value="GT29-like_sf"/>
</dbReference>
<protein>
    <submittedName>
        <fullName evidence="1">Urease operon accessory protein</fullName>
    </submittedName>
</protein>
<dbReference type="KEGG" id="rtu:PR017_26415"/>
<keyword evidence="2" id="KW-1185">Reference proteome</keyword>
<dbReference type="Gene3D" id="3.90.1480.20">
    <property type="entry name" value="Glycosyl transferase family 29"/>
    <property type="match status" value="1"/>
</dbReference>
<dbReference type="Proteomes" id="UP000249499">
    <property type="component" value="Plasmid unnamed2"/>
</dbReference>
<dbReference type="RefSeq" id="WP_111221235.1">
    <property type="nucleotide sequence ID" value="NZ_CP117259.1"/>
</dbReference>
<evidence type="ECO:0000313" key="1">
    <source>
        <dbReference type="EMBL" id="WFR98916.1"/>
    </source>
</evidence>
<sequence>MSRRIAIVGNGSFAGPHAGVIDSCDLVIRFNDCRSVGEGGMRTDVVAVCNTGRPALAMIRRASWRELPAVASASAIWCVRDHHKFAELKPKLDPGLEDFCDDYTAEFARFAVMTGKNFEVIPRHHHDRIDVELQRIMSGSYIVPSSGLMALAYVMEEAAGPDDTVILAGFDHRGWKGHPFDAERILIERFIAEGRIRRLLANDFRYAECDA</sequence>